<protein>
    <submittedName>
        <fullName evidence="1">(northern house mosquito) hypothetical protein</fullName>
    </submittedName>
</protein>
<dbReference type="EMBL" id="HBUE01226493">
    <property type="protein sequence ID" value="CAG6542473.1"/>
    <property type="molecule type" value="Transcribed_RNA"/>
</dbReference>
<sequence length="101" mass="11803">MLKILQVSTTHLWHVTVQKLVLPVHQQVAHLKRVQLVHRLVLHGVPHLGTCLKHRVLALEIMRLRQLVRVHPFSKLVLIVVQGHRNLVPTWLHAGHHRHHQ</sequence>
<dbReference type="EMBL" id="HBUE01333247">
    <property type="protein sequence ID" value="CAG6594580.1"/>
    <property type="molecule type" value="Transcribed_RNA"/>
</dbReference>
<dbReference type="AlphaFoldDB" id="A0A8D8PAN6"/>
<evidence type="ECO:0000313" key="1">
    <source>
        <dbReference type="EMBL" id="CAG6594580.1"/>
    </source>
</evidence>
<name>A0A8D8PAN6_CULPI</name>
<accession>A0A8D8PAN6</accession>
<organism evidence="1">
    <name type="scientific">Culex pipiens</name>
    <name type="common">House mosquito</name>
    <dbReference type="NCBI Taxonomy" id="7175"/>
    <lineage>
        <taxon>Eukaryota</taxon>
        <taxon>Metazoa</taxon>
        <taxon>Ecdysozoa</taxon>
        <taxon>Arthropoda</taxon>
        <taxon>Hexapoda</taxon>
        <taxon>Insecta</taxon>
        <taxon>Pterygota</taxon>
        <taxon>Neoptera</taxon>
        <taxon>Endopterygota</taxon>
        <taxon>Diptera</taxon>
        <taxon>Nematocera</taxon>
        <taxon>Culicoidea</taxon>
        <taxon>Culicidae</taxon>
        <taxon>Culicinae</taxon>
        <taxon>Culicini</taxon>
        <taxon>Culex</taxon>
        <taxon>Culex</taxon>
    </lineage>
</organism>
<reference evidence="1" key="1">
    <citation type="submission" date="2021-05" db="EMBL/GenBank/DDBJ databases">
        <authorList>
            <person name="Alioto T."/>
            <person name="Alioto T."/>
            <person name="Gomez Garrido J."/>
        </authorList>
    </citation>
    <scope>NUCLEOTIDE SEQUENCE</scope>
</reference>
<proteinExistence type="predicted"/>